<evidence type="ECO:0000313" key="4">
    <source>
        <dbReference type="Proteomes" id="UP000752171"/>
    </source>
</evidence>
<name>A0A8T2LCY9_ASTMX</name>
<keyword evidence="2" id="KW-0812">Transmembrane</keyword>
<keyword evidence="2" id="KW-0472">Membrane</keyword>
<evidence type="ECO:0000313" key="3">
    <source>
        <dbReference type="EMBL" id="KAG9266801.1"/>
    </source>
</evidence>
<feature type="compositionally biased region" description="Low complexity" evidence="1">
    <location>
        <begin position="180"/>
        <end position="195"/>
    </location>
</feature>
<gene>
    <name evidence="3" type="primary">PTPRC</name>
    <name evidence="3" type="ORF">AMEX_G19456</name>
</gene>
<evidence type="ECO:0000256" key="2">
    <source>
        <dbReference type="SAM" id="Phobius"/>
    </source>
</evidence>
<accession>A0A8T2LCY9</accession>
<feature type="transmembrane region" description="Helical" evidence="2">
    <location>
        <begin position="126"/>
        <end position="143"/>
    </location>
</feature>
<reference evidence="3 4" key="1">
    <citation type="submission" date="2021-07" db="EMBL/GenBank/DDBJ databases">
        <authorList>
            <person name="Imarazene B."/>
            <person name="Zahm M."/>
            <person name="Klopp C."/>
            <person name="Cabau C."/>
            <person name="Beille S."/>
            <person name="Jouanno E."/>
            <person name="Castinel A."/>
            <person name="Lluch J."/>
            <person name="Gil L."/>
            <person name="Kuchtly C."/>
            <person name="Lopez Roques C."/>
            <person name="Donnadieu C."/>
            <person name="Parrinello H."/>
            <person name="Journot L."/>
            <person name="Du K."/>
            <person name="Schartl M."/>
            <person name="Retaux S."/>
            <person name="Guiguen Y."/>
        </authorList>
    </citation>
    <scope>NUCLEOTIDE SEQUENCE [LARGE SCALE GENOMIC DNA]</scope>
    <source>
        <strain evidence="3">Pach_M1</strain>
        <tissue evidence="3">Testis</tissue>
    </source>
</reference>
<dbReference type="EMBL" id="JAICCE010000016">
    <property type="protein sequence ID" value="KAG9266801.1"/>
    <property type="molecule type" value="Genomic_DNA"/>
</dbReference>
<feature type="region of interest" description="Disordered" evidence="1">
    <location>
        <begin position="145"/>
        <end position="294"/>
    </location>
</feature>
<dbReference type="Proteomes" id="UP000752171">
    <property type="component" value="Unassembled WGS sequence"/>
</dbReference>
<organism evidence="3 4">
    <name type="scientific">Astyanax mexicanus</name>
    <name type="common">Blind cave fish</name>
    <name type="synonym">Astyanax fasciatus mexicanus</name>
    <dbReference type="NCBI Taxonomy" id="7994"/>
    <lineage>
        <taxon>Eukaryota</taxon>
        <taxon>Metazoa</taxon>
        <taxon>Chordata</taxon>
        <taxon>Craniata</taxon>
        <taxon>Vertebrata</taxon>
        <taxon>Euteleostomi</taxon>
        <taxon>Actinopterygii</taxon>
        <taxon>Neopterygii</taxon>
        <taxon>Teleostei</taxon>
        <taxon>Ostariophysi</taxon>
        <taxon>Characiformes</taxon>
        <taxon>Characoidei</taxon>
        <taxon>Acestrorhamphidae</taxon>
        <taxon>Acestrorhamphinae</taxon>
        <taxon>Astyanax</taxon>
    </lineage>
</organism>
<feature type="compositionally biased region" description="Low complexity" evidence="1">
    <location>
        <begin position="258"/>
        <end position="285"/>
    </location>
</feature>
<feature type="compositionally biased region" description="Low complexity" evidence="1">
    <location>
        <begin position="210"/>
        <end position="251"/>
    </location>
</feature>
<sequence length="672" mass="73721">MQSSTQPRYNSLIKLREKNQFMDQSCTQRLQSERPWLMMWCVSLRVTLRTEGGHAGGKPKEGEKRMGKEVVSCSILYVQRPKIKLEDTGGVKLYGLYRLDKRENDLWCLRGDAYTPVMATFPGLRLLLLVLAGLALCMISTAVDPTKQPTPLDSTTKGPSTLTIPSQTPTSSNTDKKKGSSTSTTQSPKPASSPTEQKDTHSSDSAVTVSENTTSPSLSSSTSNKTGTNSSDSAVTVSKTTALPSLTSSTSNKSDTVSKTTASPSLSSSTSSKTATGKGKTTILTPTSKLQHSSTPLTIAQQTTVSFSHSTTFQTTGTGTNSTNTVSMNTASSSLTLPTSTTTGTYKVIEREKNSSIAFEVKITSNSSRTNYTVEYTDTLQNHTETMWSGNELSLLIPFKMLKPSRKYTVHVPNCTSTGNTWFQGELTEKDIKVNLTGTDQKKVCFETEWNLPEKCFDVTKANACTNQTIFKEVNYTGVNITLPPAEKLYITFEKWIPTKFTWVNKPENCENISIACSSTVDKTVKVKPGQKQDLKPSHNYSCTGTYHYEPCVGCKTVNISTHLLVNIECDMRNAIVLKPSNKSILATWNVNQTCHTPNFTAKVTCNPKKSEGDCNLSPTKSCNVKSLDYFTDYTCQCNDTDGYNFCKNNNKAKTLPGREYSTCLLNILMIQ</sequence>
<dbReference type="AlphaFoldDB" id="A0A8T2LCY9"/>
<protein>
    <submittedName>
        <fullName evidence="3">Flocculation protein FLO11-like</fullName>
    </submittedName>
</protein>
<feature type="compositionally biased region" description="Polar residues" evidence="1">
    <location>
        <begin position="147"/>
        <end position="169"/>
    </location>
</feature>
<comment type="caution">
    <text evidence="3">The sequence shown here is derived from an EMBL/GenBank/DDBJ whole genome shotgun (WGS) entry which is preliminary data.</text>
</comment>
<proteinExistence type="predicted"/>
<evidence type="ECO:0000256" key="1">
    <source>
        <dbReference type="SAM" id="MobiDB-lite"/>
    </source>
</evidence>
<keyword evidence="2" id="KW-1133">Transmembrane helix</keyword>